<reference evidence="2 3" key="1">
    <citation type="submission" date="2017-10" db="EMBL/GenBank/DDBJ databases">
        <title>The draft genome sequence of Lewinella nigricans NBRC 102662.</title>
        <authorList>
            <person name="Wang K."/>
        </authorList>
    </citation>
    <scope>NUCLEOTIDE SEQUENCE [LARGE SCALE GENOMIC DNA]</scope>
    <source>
        <strain evidence="2 3">NBRC 102662</strain>
    </source>
</reference>
<dbReference type="AlphaFoldDB" id="A0A2D0N0Q3"/>
<keyword evidence="1" id="KW-0472">Membrane</keyword>
<feature type="transmembrane region" description="Helical" evidence="1">
    <location>
        <begin position="116"/>
        <end position="138"/>
    </location>
</feature>
<evidence type="ECO:0000256" key="1">
    <source>
        <dbReference type="SAM" id="Phobius"/>
    </source>
</evidence>
<name>A0A2D0N0Q3_FLAN2</name>
<evidence type="ECO:0000313" key="3">
    <source>
        <dbReference type="Proteomes" id="UP000223913"/>
    </source>
</evidence>
<feature type="transmembrane region" description="Helical" evidence="1">
    <location>
        <begin position="43"/>
        <end position="65"/>
    </location>
</feature>
<proteinExistence type="predicted"/>
<accession>A0A2D0N0Q3</accession>
<sequence>MYQILKHAHSGLRWIVLILLIVAIVGAWQNWQKKNTYEPKEQRLALFTLIVCHLQLLLGLVLYFISPMVQFSGETMSNDVLRFFTVEHTTGMALGIALITIGYSRAKRQAPAAKGFKTLATMYLLGLILILISIPWPFRGLGAGWF</sequence>
<dbReference type="RefSeq" id="WP_099154540.1">
    <property type="nucleotide sequence ID" value="NZ_PDUD01000045.1"/>
</dbReference>
<organism evidence="2 3">
    <name type="scientific">Flavilitoribacter nigricans (strain ATCC 23147 / DSM 23189 / NBRC 102662 / NCIMB 1420 / SS-2)</name>
    <name type="common">Lewinella nigricans</name>
    <dbReference type="NCBI Taxonomy" id="1122177"/>
    <lineage>
        <taxon>Bacteria</taxon>
        <taxon>Pseudomonadati</taxon>
        <taxon>Bacteroidota</taxon>
        <taxon>Saprospiria</taxon>
        <taxon>Saprospirales</taxon>
        <taxon>Lewinellaceae</taxon>
        <taxon>Flavilitoribacter</taxon>
    </lineage>
</organism>
<keyword evidence="1" id="KW-0812">Transmembrane</keyword>
<dbReference type="Proteomes" id="UP000223913">
    <property type="component" value="Unassembled WGS sequence"/>
</dbReference>
<keyword evidence="1" id="KW-1133">Transmembrane helix</keyword>
<dbReference type="OrthoDB" id="329514at2"/>
<comment type="caution">
    <text evidence="2">The sequence shown here is derived from an EMBL/GenBank/DDBJ whole genome shotgun (WGS) entry which is preliminary data.</text>
</comment>
<gene>
    <name evidence="2" type="ORF">CRP01_33980</name>
</gene>
<keyword evidence="3" id="KW-1185">Reference proteome</keyword>
<protein>
    <submittedName>
        <fullName evidence="2">Cytochrome B</fullName>
    </submittedName>
</protein>
<evidence type="ECO:0000313" key="2">
    <source>
        <dbReference type="EMBL" id="PHN02047.1"/>
    </source>
</evidence>
<feature type="transmembrane region" description="Helical" evidence="1">
    <location>
        <begin position="12"/>
        <end position="31"/>
    </location>
</feature>
<feature type="transmembrane region" description="Helical" evidence="1">
    <location>
        <begin position="85"/>
        <end position="104"/>
    </location>
</feature>
<dbReference type="EMBL" id="PDUD01000045">
    <property type="protein sequence ID" value="PHN02047.1"/>
    <property type="molecule type" value="Genomic_DNA"/>
</dbReference>